<sequence>MKNIAIVGAGGFGQEVFCLWRDMLDQKNEKYNFLGFFDDNEELEQNSFGSVIGRVDDLNEICENIEVVLAIGNSKVLKAIKNRITNPKITFPNVIHPTVQFLDEHTSSIGEGNILSLNVIVSCNCRIGNFNVFNTRSTLGHDDLVGDYNVFSPNTQISGNVTIENENFFGFNCGIIQGRKVGNFNVVGAGAVLLRSIKDGGTYIGVPAVKIKL</sequence>
<evidence type="ECO:0000313" key="3">
    <source>
        <dbReference type="EMBL" id="OXB01001.1"/>
    </source>
</evidence>
<dbReference type="RefSeq" id="WP_089059675.1">
    <property type="nucleotide sequence ID" value="NZ_MUHD01000044.1"/>
</dbReference>
<feature type="domain" description="PglD N-terminal" evidence="2">
    <location>
        <begin position="3"/>
        <end position="83"/>
    </location>
</feature>
<dbReference type="EMBL" id="MUHD01000044">
    <property type="protein sequence ID" value="OXB01001.1"/>
    <property type="molecule type" value="Genomic_DNA"/>
</dbReference>
<evidence type="ECO:0000313" key="4">
    <source>
        <dbReference type="Proteomes" id="UP000198381"/>
    </source>
</evidence>
<dbReference type="Proteomes" id="UP000198381">
    <property type="component" value="Unassembled WGS sequence"/>
</dbReference>
<evidence type="ECO:0000256" key="1">
    <source>
        <dbReference type="ARBA" id="ARBA00007274"/>
    </source>
</evidence>
<gene>
    <name evidence="3" type="ORF">B0A81_20150</name>
</gene>
<dbReference type="InterPro" id="IPR041561">
    <property type="entry name" value="PglD_N"/>
</dbReference>
<reference evidence="3 4" key="1">
    <citation type="submission" date="2016-11" db="EMBL/GenBank/DDBJ databases">
        <title>Whole genomes of Flavobacteriaceae.</title>
        <authorList>
            <person name="Stine C."/>
            <person name="Li C."/>
            <person name="Tadesse D."/>
        </authorList>
    </citation>
    <scope>NUCLEOTIDE SEQUENCE [LARGE SCALE GENOMIC DNA]</scope>
    <source>
        <strain evidence="3 4">CCUG 60112</strain>
    </source>
</reference>
<keyword evidence="4" id="KW-1185">Reference proteome</keyword>
<dbReference type="Gene3D" id="2.160.10.10">
    <property type="entry name" value="Hexapeptide repeat proteins"/>
    <property type="match status" value="1"/>
</dbReference>
<comment type="caution">
    <text evidence="3">The sequence shown here is derived from an EMBL/GenBank/DDBJ whole genome shotgun (WGS) entry which is preliminary data.</text>
</comment>
<accession>A0ABX4CP96</accession>
<dbReference type="PANTHER" id="PTHR43300">
    <property type="entry name" value="ACETYLTRANSFERASE"/>
    <property type="match status" value="1"/>
</dbReference>
<dbReference type="InterPro" id="IPR020019">
    <property type="entry name" value="AcTrfase_PglD-like"/>
</dbReference>
<dbReference type="InterPro" id="IPR050179">
    <property type="entry name" value="Trans_hexapeptide_repeat"/>
</dbReference>
<dbReference type="SUPFAM" id="SSF51161">
    <property type="entry name" value="Trimeric LpxA-like enzymes"/>
    <property type="match status" value="1"/>
</dbReference>
<dbReference type="CDD" id="cd03360">
    <property type="entry name" value="LbH_AT_putative"/>
    <property type="match status" value="1"/>
</dbReference>
<comment type="similarity">
    <text evidence="1">Belongs to the transferase hexapeptide repeat family.</text>
</comment>
<protein>
    <submittedName>
        <fullName evidence="3">Serine acetyltransferase</fullName>
    </submittedName>
</protein>
<dbReference type="NCBIfam" id="TIGR03570">
    <property type="entry name" value="NeuD_NnaD"/>
    <property type="match status" value="1"/>
</dbReference>
<evidence type="ECO:0000259" key="2">
    <source>
        <dbReference type="Pfam" id="PF17836"/>
    </source>
</evidence>
<proteinExistence type="inferred from homology"/>
<dbReference type="PANTHER" id="PTHR43300:SF7">
    <property type="entry name" value="UDP-N-ACETYLBACILLOSAMINE N-ACETYLTRANSFERASE"/>
    <property type="match status" value="1"/>
</dbReference>
<name>A0ABX4CP96_9FLAO</name>
<dbReference type="InterPro" id="IPR011004">
    <property type="entry name" value="Trimer_LpxA-like_sf"/>
</dbReference>
<organism evidence="3 4">
    <name type="scientific">Flavobacterium plurextorum</name>
    <dbReference type="NCBI Taxonomy" id="1114867"/>
    <lineage>
        <taxon>Bacteria</taxon>
        <taxon>Pseudomonadati</taxon>
        <taxon>Bacteroidota</taxon>
        <taxon>Flavobacteriia</taxon>
        <taxon>Flavobacteriales</taxon>
        <taxon>Flavobacteriaceae</taxon>
        <taxon>Flavobacterium</taxon>
    </lineage>
</organism>
<dbReference type="Gene3D" id="3.40.50.20">
    <property type="match status" value="1"/>
</dbReference>
<dbReference type="Pfam" id="PF17836">
    <property type="entry name" value="PglD_N"/>
    <property type="match status" value="1"/>
</dbReference>